<evidence type="ECO:0000256" key="1">
    <source>
        <dbReference type="ARBA" id="ARBA00008361"/>
    </source>
</evidence>
<evidence type="ECO:0000259" key="4">
    <source>
        <dbReference type="Pfam" id="PF08241"/>
    </source>
</evidence>
<proteinExistence type="inferred from homology"/>
<evidence type="ECO:0000256" key="3">
    <source>
        <dbReference type="ARBA" id="ARBA00022679"/>
    </source>
</evidence>
<dbReference type="Proteomes" id="UP000239872">
    <property type="component" value="Unassembled WGS sequence"/>
</dbReference>
<comment type="caution">
    <text evidence="5">The sequence shown here is derived from an EMBL/GenBank/DDBJ whole genome shotgun (WGS) entry which is preliminary data.</text>
</comment>
<gene>
    <name evidence="5" type="ORF">CJD36_007055</name>
</gene>
<dbReference type="InterPro" id="IPR051052">
    <property type="entry name" value="Diverse_substrate_MTase"/>
</dbReference>
<keyword evidence="2 5" id="KW-0489">Methyltransferase</keyword>
<evidence type="ECO:0000313" key="6">
    <source>
        <dbReference type="Proteomes" id="UP000239872"/>
    </source>
</evidence>
<dbReference type="InterPro" id="IPR013216">
    <property type="entry name" value="Methyltransf_11"/>
</dbReference>
<dbReference type="SUPFAM" id="SSF53335">
    <property type="entry name" value="S-adenosyl-L-methionine-dependent methyltransferases"/>
    <property type="match status" value="1"/>
</dbReference>
<protein>
    <submittedName>
        <fullName evidence="5">SAM-dependent methyltransferase</fullName>
    </submittedName>
</protein>
<dbReference type="GO" id="GO:0032259">
    <property type="term" value="P:methylation"/>
    <property type="evidence" value="ECO:0007669"/>
    <property type="project" value="UniProtKB-KW"/>
</dbReference>
<dbReference type="RefSeq" id="WP_105038432.1">
    <property type="nucleotide sequence ID" value="NZ_PPSL01000002.1"/>
</dbReference>
<dbReference type="Pfam" id="PF08241">
    <property type="entry name" value="Methyltransf_11"/>
    <property type="match status" value="1"/>
</dbReference>
<dbReference type="OrthoDB" id="9797252at2"/>
<dbReference type="InterPro" id="IPR029063">
    <property type="entry name" value="SAM-dependent_MTases_sf"/>
</dbReference>
<comment type="similarity">
    <text evidence="1">Belongs to the methyltransferase superfamily.</text>
</comment>
<evidence type="ECO:0000256" key="2">
    <source>
        <dbReference type="ARBA" id="ARBA00022603"/>
    </source>
</evidence>
<keyword evidence="6" id="KW-1185">Reference proteome</keyword>
<name>A0A2S7SX94_9BACT</name>
<evidence type="ECO:0000313" key="5">
    <source>
        <dbReference type="EMBL" id="PQJ11552.1"/>
    </source>
</evidence>
<dbReference type="CDD" id="cd02440">
    <property type="entry name" value="AdoMet_MTases"/>
    <property type="match status" value="1"/>
</dbReference>
<dbReference type="AlphaFoldDB" id="A0A2S7SX94"/>
<accession>A0A2S7SX94</accession>
<organism evidence="5 6">
    <name type="scientific">Flavipsychrobacter stenotrophus</name>
    <dbReference type="NCBI Taxonomy" id="2077091"/>
    <lineage>
        <taxon>Bacteria</taxon>
        <taxon>Pseudomonadati</taxon>
        <taxon>Bacteroidota</taxon>
        <taxon>Chitinophagia</taxon>
        <taxon>Chitinophagales</taxon>
        <taxon>Chitinophagaceae</taxon>
        <taxon>Flavipsychrobacter</taxon>
    </lineage>
</organism>
<dbReference type="PANTHER" id="PTHR44942">
    <property type="entry name" value="METHYLTRANSF_11 DOMAIN-CONTAINING PROTEIN"/>
    <property type="match status" value="1"/>
</dbReference>
<dbReference type="GO" id="GO:0008757">
    <property type="term" value="F:S-adenosylmethionine-dependent methyltransferase activity"/>
    <property type="evidence" value="ECO:0007669"/>
    <property type="project" value="InterPro"/>
</dbReference>
<dbReference type="EMBL" id="PPSL01000002">
    <property type="protein sequence ID" value="PQJ11552.1"/>
    <property type="molecule type" value="Genomic_DNA"/>
</dbReference>
<dbReference type="Gene3D" id="3.40.50.150">
    <property type="entry name" value="Vaccinia Virus protein VP39"/>
    <property type="match status" value="1"/>
</dbReference>
<dbReference type="PANTHER" id="PTHR44942:SF4">
    <property type="entry name" value="METHYLTRANSFERASE TYPE 11 DOMAIN-CONTAINING PROTEIN"/>
    <property type="match status" value="1"/>
</dbReference>
<sequence>MKQIVDNFSKTAEGYAAFRPQSPDSVYDLIFAHAPAFDTAWDCGTGNGQVAIRLAGQFEKVYGTDISAPQLARAAQAGNIIYREERAESTSIPSGAVDLITVGQAIHWFDFEAFYNEVGRVAKPGALLAAWTYTNLRMTDALNELMNHFYMVTTRAYWDPERKWVDEKYATIPFPFREIKAPPMDIIVHWNFDQLWGYLHTWSGVQNYIRKEGVDPLLLIEEELRTAWGEDELLTVRFPVYMRAGYVD</sequence>
<reference evidence="5 6" key="1">
    <citation type="submission" date="2018-01" db="EMBL/GenBank/DDBJ databases">
        <title>A novel member of the phylum Bacteroidetes isolated from glacier ice.</title>
        <authorList>
            <person name="Liu Q."/>
            <person name="Xin Y.-H."/>
        </authorList>
    </citation>
    <scope>NUCLEOTIDE SEQUENCE [LARGE SCALE GENOMIC DNA]</scope>
    <source>
        <strain evidence="5 6">RB1R16</strain>
    </source>
</reference>
<keyword evidence="3 5" id="KW-0808">Transferase</keyword>
<feature type="domain" description="Methyltransferase type 11" evidence="4">
    <location>
        <begin position="42"/>
        <end position="129"/>
    </location>
</feature>